<proteinExistence type="predicted"/>
<evidence type="ECO:0000313" key="1">
    <source>
        <dbReference type="EMBL" id="DAD92548.1"/>
    </source>
</evidence>
<organism evidence="1">
    <name type="scientific">Myoviridae sp. ct5Tq8</name>
    <dbReference type="NCBI Taxonomy" id="2826612"/>
    <lineage>
        <taxon>Viruses</taxon>
        <taxon>Duplodnaviria</taxon>
        <taxon>Heunggongvirae</taxon>
        <taxon>Uroviricota</taxon>
        <taxon>Caudoviricetes</taxon>
    </lineage>
</organism>
<name>A0A8S5NDL2_9CAUD</name>
<protein>
    <submittedName>
        <fullName evidence="1">Uncharacterized protein</fullName>
    </submittedName>
</protein>
<reference evidence="1" key="1">
    <citation type="journal article" date="2021" name="Proc. Natl. Acad. Sci. U.S.A.">
        <title>A Catalog of Tens of Thousands of Viruses from Human Metagenomes Reveals Hidden Associations with Chronic Diseases.</title>
        <authorList>
            <person name="Tisza M.J."/>
            <person name="Buck C.B."/>
        </authorList>
    </citation>
    <scope>NUCLEOTIDE SEQUENCE</scope>
    <source>
        <strain evidence="1">Ct5Tq8</strain>
    </source>
</reference>
<dbReference type="EMBL" id="BK015138">
    <property type="protein sequence ID" value="DAD92548.1"/>
    <property type="molecule type" value="Genomic_DNA"/>
</dbReference>
<accession>A0A8S5NDL2</accession>
<sequence length="31" mass="3817">MSICFFSFLNLFSLFKIKMLRFLNIYDTIHL</sequence>